<protein>
    <submittedName>
        <fullName evidence="1">Uncharacterized protein</fullName>
    </submittedName>
</protein>
<accession>A0A8S5RI49</accession>
<sequence length="33" mass="3976">MIVKIKLHFCSRNIYRQTTNSWYSSSIDINISR</sequence>
<proteinExistence type="predicted"/>
<reference evidence="1" key="1">
    <citation type="journal article" date="2021" name="Proc. Natl. Acad. Sci. U.S.A.">
        <title>A Catalog of Tens of Thousands of Viruses from Human Metagenomes Reveals Hidden Associations with Chronic Diseases.</title>
        <authorList>
            <person name="Tisza M.J."/>
            <person name="Buck C.B."/>
        </authorList>
    </citation>
    <scope>NUCLEOTIDE SEQUENCE</scope>
    <source>
        <strain evidence="1">CtML55</strain>
    </source>
</reference>
<organism evidence="1">
    <name type="scientific">virus sp. ctML55</name>
    <dbReference type="NCBI Taxonomy" id="2827627"/>
    <lineage>
        <taxon>Viruses</taxon>
    </lineage>
</organism>
<evidence type="ECO:0000313" key="1">
    <source>
        <dbReference type="EMBL" id="DAE30741.1"/>
    </source>
</evidence>
<dbReference type="EMBL" id="BK059105">
    <property type="protein sequence ID" value="DAE30741.1"/>
    <property type="molecule type" value="Genomic_DNA"/>
</dbReference>
<name>A0A8S5RI49_9VIRU</name>